<protein>
    <submittedName>
        <fullName evidence="4">Uncharacterized protein</fullName>
    </submittedName>
</protein>
<organism evidence="4 5">
    <name type="scientific">Neotoma lepida</name>
    <name type="common">Desert woodrat</name>
    <dbReference type="NCBI Taxonomy" id="56216"/>
    <lineage>
        <taxon>Eukaryota</taxon>
        <taxon>Metazoa</taxon>
        <taxon>Chordata</taxon>
        <taxon>Craniata</taxon>
        <taxon>Vertebrata</taxon>
        <taxon>Euteleostomi</taxon>
        <taxon>Mammalia</taxon>
        <taxon>Eutheria</taxon>
        <taxon>Euarchontoglires</taxon>
        <taxon>Glires</taxon>
        <taxon>Rodentia</taxon>
        <taxon>Myomorpha</taxon>
        <taxon>Muroidea</taxon>
        <taxon>Cricetidae</taxon>
        <taxon>Neotominae</taxon>
        <taxon>Neotoma</taxon>
    </lineage>
</organism>
<dbReference type="PANTHER" id="PTHR11994">
    <property type="entry name" value="60S RIBOSOMAL PROTEIN L11-RELATED"/>
    <property type="match status" value="1"/>
</dbReference>
<evidence type="ECO:0000256" key="2">
    <source>
        <dbReference type="ARBA" id="ARBA00022980"/>
    </source>
</evidence>
<name>A0A1A6G1E0_NEOLE</name>
<dbReference type="GO" id="GO:0005840">
    <property type="term" value="C:ribosome"/>
    <property type="evidence" value="ECO:0007669"/>
    <property type="project" value="UniProtKB-KW"/>
</dbReference>
<keyword evidence="2" id="KW-0689">Ribosomal protein</keyword>
<comment type="similarity">
    <text evidence="1">Belongs to the universal ribosomal protein uL5 family.</text>
</comment>
<dbReference type="GO" id="GO:0003735">
    <property type="term" value="F:structural constituent of ribosome"/>
    <property type="evidence" value="ECO:0007669"/>
    <property type="project" value="InterPro"/>
</dbReference>
<dbReference type="Proteomes" id="UP000092124">
    <property type="component" value="Unassembled WGS sequence"/>
</dbReference>
<dbReference type="GO" id="GO:1990904">
    <property type="term" value="C:ribonucleoprotein complex"/>
    <property type="evidence" value="ECO:0007669"/>
    <property type="project" value="UniProtKB-KW"/>
</dbReference>
<dbReference type="InterPro" id="IPR022803">
    <property type="entry name" value="Ribosomal_uL5_dom_sf"/>
</dbReference>
<comment type="caution">
    <text evidence="4">The sequence shown here is derived from an EMBL/GenBank/DDBJ whole genome shotgun (WGS) entry which is preliminary data.</text>
</comment>
<dbReference type="AlphaFoldDB" id="A0A1A6G1E0"/>
<gene>
    <name evidence="4" type="ORF">A6R68_09663</name>
</gene>
<keyword evidence="3" id="KW-0687">Ribonucleoprotein</keyword>
<evidence type="ECO:0000313" key="4">
    <source>
        <dbReference type="EMBL" id="OBS59212.1"/>
    </source>
</evidence>
<dbReference type="OrthoDB" id="1734943at2759"/>
<reference evidence="4 5" key="1">
    <citation type="submission" date="2016-06" db="EMBL/GenBank/DDBJ databases">
        <title>The Draft Genome Sequence and Annotation of the Desert Woodrat Neotoma lepida.</title>
        <authorList>
            <person name="Campbell M."/>
            <person name="Oakeson K.F."/>
            <person name="Yandell M."/>
            <person name="Halpert J.R."/>
            <person name="Dearing D."/>
        </authorList>
    </citation>
    <scope>NUCLEOTIDE SEQUENCE [LARGE SCALE GENOMIC DNA]</scope>
    <source>
        <strain evidence="4">417</strain>
        <tissue evidence="4">Liver</tissue>
    </source>
</reference>
<sequence>MMNLSHHSVGHATAASVPIVNKEKQHQSPVAQTGPESGWWVIVAGKKIMEVSCDTDSPPFPPVKSVPTHRSMFRAVAKYADVSSSEKKQSCPTQEAKGVVQVTITIGEVRKEQGEKEKPMKELHIQALPQCLCCGEWRQADQGSQNLDTLPCLLASGEVKKKNAVLCTVNGAKAEEILEKEHFDLGITNGPSIGIYALNFYVVLGVRGFSIADKKRRTGCIWTKSRISKVDATCWLQQKFDRIVLPGKNAELATKICFYFLILDTMSLPTSCEYLSLGKVARFRSAYVHGSPYAINKPIDIKPQRR</sequence>
<keyword evidence="5" id="KW-1185">Reference proteome</keyword>
<dbReference type="EMBL" id="LZPO01108419">
    <property type="protein sequence ID" value="OBS59212.1"/>
    <property type="molecule type" value="Genomic_DNA"/>
</dbReference>
<dbReference type="Gene3D" id="3.30.1440.10">
    <property type="match status" value="1"/>
</dbReference>
<feature type="non-terminal residue" evidence="4">
    <location>
        <position position="306"/>
    </location>
</feature>
<dbReference type="InterPro" id="IPR002132">
    <property type="entry name" value="Ribosomal_uL5"/>
</dbReference>
<accession>A0A1A6G1E0</accession>
<dbReference type="GO" id="GO:0006412">
    <property type="term" value="P:translation"/>
    <property type="evidence" value="ECO:0007669"/>
    <property type="project" value="InterPro"/>
</dbReference>
<dbReference type="SUPFAM" id="SSF55282">
    <property type="entry name" value="RL5-like"/>
    <property type="match status" value="1"/>
</dbReference>
<dbReference type="STRING" id="56216.A0A1A6G1E0"/>
<evidence type="ECO:0000256" key="1">
    <source>
        <dbReference type="ARBA" id="ARBA00008553"/>
    </source>
</evidence>
<evidence type="ECO:0000256" key="3">
    <source>
        <dbReference type="ARBA" id="ARBA00023274"/>
    </source>
</evidence>
<proteinExistence type="inferred from homology"/>
<evidence type="ECO:0000313" key="5">
    <source>
        <dbReference type="Proteomes" id="UP000092124"/>
    </source>
</evidence>